<dbReference type="Pfam" id="PF03140">
    <property type="entry name" value="DUF247"/>
    <property type="match status" value="2"/>
</dbReference>
<name>A0AAW0IXG7_QUESU</name>
<organism evidence="2 3">
    <name type="scientific">Quercus suber</name>
    <name type="common">Cork oak</name>
    <dbReference type="NCBI Taxonomy" id="58331"/>
    <lineage>
        <taxon>Eukaryota</taxon>
        <taxon>Viridiplantae</taxon>
        <taxon>Streptophyta</taxon>
        <taxon>Embryophyta</taxon>
        <taxon>Tracheophyta</taxon>
        <taxon>Spermatophyta</taxon>
        <taxon>Magnoliopsida</taxon>
        <taxon>eudicotyledons</taxon>
        <taxon>Gunneridae</taxon>
        <taxon>Pentapetalae</taxon>
        <taxon>rosids</taxon>
        <taxon>fabids</taxon>
        <taxon>Fagales</taxon>
        <taxon>Fagaceae</taxon>
        <taxon>Quercus</taxon>
    </lineage>
</organism>
<dbReference type="PANTHER" id="PTHR31170:SF25">
    <property type="entry name" value="BNAA09G04570D PROTEIN"/>
    <property type="match status" value="1"/>
</dbReference>
<sequence length="721" mass="83277">MGRVEFRLLYNNMLHVLLLRDHKHFQKYCEPGVVSIGPIHHGNPMYRLAEEYKLALAESFIEESGKTDKELYMVIKNNIEQLRKCFDEEVIHNYNDEALSWMLFVDGCATLKFIDSVVEKNVKRFQIKNGQVAFVQRDLFLLENQLPYQILADLIENSNKSEKLRESVQIFIDMQSMTRKTQEKPPNKKPVHLLDLLRNRLLGCTLISHGNNSDQEDWHSFRNVQELKAVGIHLKSSKDRCLGNITFSLKWKFYGGILSLPPITVNDSTVPKFFNLMAYELCSDFKNDYGVTSYISFLDSLIDESKDVIDLRKAGILRNFLGSDDEVAQVFNEIGTDLVPNPEIYKDVRCKIQQYYDKRRMPWITEVIHDHFSNPWTVVAFIAGLFVLILSVLQTVYSMLASKGHDQPVSVVVATEKLSITIHENEIYSTSFEKGNFKKLKEAQVKGKNLWTTKPKIQKVLLLRDHKYFKMYCEPRVVSIGPIHHGKPKYRLAEEYKLTLAENFIEKSGKTGKVLYMVIKNNIEQLRECFNEEVIHNYNDEALAWMLFVDGCATLKFIDSVVEKKVKDFQIKNGQVAFVQQDLFLLENQLPYRILDDLIKNSNEGEKLRKSVQSFIDMQSMRAETEETPPKNNKEGEKTADKPPNKEPVHLLDLLRNRLLGCTLVSPGNNSDQEDCHSFRNVQELKAVGIHLKSSNDSCLRNITFTQKYWKFYGGTLSLPG</sequence>
<dbReference type="AlphaFoldDB" id="A0AAW0IXG7"/>
<dbReference type="InterPro" id="IPR004158">
    <property type="entry name" value="DUF247_pln"/>
</dbReference>
<evidence type="ECO:0000313" key="3">
    <source>
        <dbReference type="Proteomes" id="UP000237347"/>
    </source>
</evidence>
<evidence type="ECO:0000313" key="2">
    <source>
        <dbReference type="EMBL" id="KAK7818971.1"/>
    </source>
</evidence>
<dbReference type="Proteomes" id="UP000237347">
    <property type="component" value="Unassembled WGS sequence"/>
</dbReference>
<gene>
    <name evidence="2" type="ORF">CFP56_040829</name>
</gene>
<feature type="compositionally biased region" description="Basic and acidic residues" evidence="1">
    <location>
        <begin position="623"/>
        <end position="647"/>
    </location>
</feature>
<evidence type="ECO:0000256" key="1">
    <source>
        <dbReference type="SAM" id="MobiDB-lite"/>
    </source>
</evidence>
<reference evidence="2 3" key="1">
    <citation type="journal article" date="2018" name="Sci. Data">
        <title>The draft genome sequence of cork oak.</title>
        <authorList>
            <person name="Ramos A.M."/>
            <person name="Usie A."/>
            <person name="Barbosa P."/>
            <person name="Barros P.M."/>
            <person name="Capote T."/>
            <person name="Chaves I."/>
            <person name="Simoes F."/>
            <person name="Abreu I."/>
            <person name="Carrasquinho I."/>
            <person name="Faro C."/>
            <person name="Guimaraes J.B."/>
            <person name="Mendonca D."/>
            <person name="Nobrega F."/>
            <person name="Rodrigues L."/>
            <person name="Saibo N.J.M."/>
            <person name="Varela M.C."/>
            <person name="Egas C."/>
            <person name="Matos J."/>
            <person name="Miguel C.M."/>
            <person name="Oliveira M.M."/>
            <person name="Ricardo C.P."/>
            <person name="Goncalves S."/>
        </authorList>
    </citation>
    <scope>NUCLEOTIDE SEQUENCE [LARGE SCALE GENOMIC DNA]</scope>
    <source>
        <strain evidence="3">cv. HL8</strain>
    </source>
</reference>
<keyword evidence="3" id="KW-1185">Reference proteome</keyword>
<proteinExistence type="predicted"/>
<protein>
    <submittedName>
        <fullName evidence="2">Upf0481 protein</fullName>
    </submittedName>
</protein>
<comment type="caution">
    <text evidence="2">The sequence shown here is derived from an EMBL/GenBank/DDBJ whole genome shotgun (WGS) entry which is preliminary data.</text>
</comment>
<dbReference type="PANTHER" id="PTHR31170">
    <property type="entry name" value="BNAC04G53230D PROTEIN"/>
    <property type="match status" value="1"/>
</dbReference>
<accession>A0AAW0IXG7</accession>
<feature type="region of interest" description="Disordered" evidence="1">
    <location>
        <begin position="621"/>
        <end position="647"/>
    </location>
</feature>
<dbReference type="EMBL" id="PKMF04000803">
    <property type="protein sequence ID" value="KAK7818971.1"/>
    <property type="molecule type" value="Genomic_DNA"/>
</dbReference>